<dbReference type="InterPro" id="IPR011127">
    <property type="entry name" value="Dala_Dala_lig_N"/>
</dbReference>
<proteinExistence type="inferred from homology"/>
<comment type="subcellular location">
    <subcellularLocation>
        <location evidence="4">Cytoplasm</location>
    </subcellularLocation>
</comment>
<evidence type="ECO:0000256" key="3">
    <source>
        <dbReference type="ARBA" id="ARBA00023316"/>
    </source>
</evidence>
<dbReference type="GO" id="GO:0005524">
    <property type="term" value="F:ATP binding"/>
    <property type="evidence" value="ECO:0007669"/>
    <property type="project" value="UniProtKB-UniRule"/>
</dbReference>
<dbReference type="PANTHER" id="PTHR23132:SF23">
    <property type="entry name" value="D-ALANINE--D-ALANINE LIGASE B"/>
    <property type="match status" value="1"/>
</dbReference>
<dbReference type="InterPro" id="IPR011095">
    <property type="entry name" value="Dala_Dala_lig_C"/>
</dbReference>
<evidence type="ECO:0000313" key="10">
    <source>
        <dbReference type="Proteomes" id="UP000198504"/>
    </source>
</evidence>
<dbReference type="Proteomes" id="UP000198504">
    <property type="component" value="Unassembled WGS sequence"/>
</dbReference>
<dbReference type="HAMAP" id="MF_00047">
    <property type="entry name" value="Dala_Dala_lig"/>
    <property type="match status" value="1"/>
</dbReference>
<dbReference type="GO" id="GO:0009252">
    <property type="term" value="P:peptidoglycan biosynthetic process"/>
    <property type="evidence" value="ECO:0007669"/>
    <property type="project" value="UniProtKB-UniRule"/>
</dbReference>
<comment type="similarity">
    <text evidence="1 4">Belongs to the D-alanine--D-alanine ligase family.</text>
</comment>
<sequence>MSAPEQGSDFSVPVEPIDLPLPELVVVLAGGLSHERDVSLRSGRRVAQALRSRGLDVLESDVDSTLVPRLGETPDAVVFPVLHGEAGEDGALREVLALLGVPFVGSIGSASRVAFDKSIATTVVADAGLTVPTQVALPHEIFRELGAQALVAALGDQIGFPMMVKPSRGGSALGCSKVSTPAELPAAMVGAYAYGPVAVVESFVEGTEVTVAVVDRGHGPAALPAVEIRPDSGVYDYTARYTAGTTRFLCPAELPADVATRCADVALRVHEELGLRDLSRTDLIISGGEPVFLEVNVAPGMTETSAVPLASEAAGWSLGKMCADLVAVAAARGGRPAVVAPA</sequence>
<evidence type="ECO:0000256" key="1">
    <source>
        <dbReference type="ARBA" id="ARBA00010871"/>
    </source>
</evidence>
<dbReference type="Gene3D" id="3.30.470.20">
    <property type="entry name" value="ATP-grasp fold, B domain"/>
    <property type="match status" value="1"/>
</dbReference>
<dbReference type="Gene3D" id="3.40.50.20">
    <property type="match status" value="1"/>
</dbReference>
<dbReference type="EMBL" id="FOFA01000001">
    <property type="protein sequence ID" value="SEP84795.1"/>
    <property type="molecule type" value="Genomic_DNA"/>
</dbReference>
<feature type="active site" evidence="5">
    <location>
        <position position="305"/>
    </location>
</feature>
<keyword evidence="3 4" id="KW-0961">Cell wall biogenesis/degradation</keyword>
<organism evidence="9 10">
    <name type="scientific">Microlunatus flavus</name>
    <dbReference type="NCBI Taxonomy" id="1036181"/>
    <lineage>
        <taxon>Bacteria</taxon>
        <taxon>Bacillati</taxon>
        <taxon>Actinomycetota</taxon>
        <taxon>Actinomycetes</taxon>
        <taxon>Propionibacteriales</taxon>
        <taxon>Propionibacteriaceae</taxon>
        <taxon>Microlunatus</taxon>
    </lineage>
</organism>
<accession>A0A1H9B7K1</accession>
<dbReference type="InterPro" id="IPR005905">
    <property type="entry name" value="D_ala_D_ala"/>
</dbReference>
<keyword evidence="4" id="KW-0573">Peptidoglycan synthesis</keyword>
<comment type="pathway">
    <text evidence="4">Cell wall biogenesis; peptidoglycan biosynthesis.</text>
</comment>
<keyword evidence="7" id="KW-0547">Nucleotide-binding</keyword>
<feature type="binding site" evidence="6">
    <location>
        <position position="282"/>
    </location>
    <ligand>
        <name>Mg(2+)</name>
        <dbReference type="ChEBI" id="CHEBI:18420"/>
        <label>1</label>
    </ligand>
</feature>
<evidence type="ECO:0000313" key="9">
    <source>
        <dbReference type="EMBL" id="SEP84795.1"/>
    </source>
</evidence>
<dbReference type="InterPro" id="IPR011761">
    <property type="entry name" value="ATP-grasp"/>
</dbReference>
<evidence type="ECO:0000256" key="5">
    <source>
        <dbReference type="PIRSR" id="PIRSR039102-1"/>
    </source>
</evidence>
<dbReference type="GO" id="GO:0071555">
    <property type="term" value="P:cell wall organization"/>
    <property type="evidence" value="ECO:0007669"/>
    <property type="project" value="UniProtKB-KW"/>
</dbReference>
<feature type="binding site" evidence="6">
    <location>
        <position position="296"/>
    </location>
    <ligand>
        <name>Mg(2+)</name>
        <dbReference type="ChEBI" id="CHEBI:18420"/>
        <label>2</label>
    </ligand>
</feature>
<dbReference type="Pfam" id="PF07478">
    <property type="entry name" value="Dala_Dala_lig_C"/>
    <property type="match status" value="1"/>
</dbReference>
<feature type="active site" evidence="5">
    <location>
        <position position="35"/>
    </location>
</feature>
<evidence type="ECO:0000256" key="7">
    <source>
        <dbReference type="PROSITE-ProRule" id="PRU00409"/>
    </source>
</evidence>
<dbReference type="NCBIfam" id="NF002378">
    <property type="entry name" value="PRK01372.1"/>
    <property type="match status" value="1"/>
</dbReference>
<dbReference type="UniPathway" id="UPA00219"/>
<keyword evidence="7" id="KW-0067">ATP-binding</keyword>
<dbReference type="Pfam" id="PF01820">
    <property type="entry name" value="Dala_Dala_lig_N"/>
    <property type="match status" value="1"/>
</dbReference>
<keyword evidence="6" id="KW-0479">Metal-binding</keyword>
<dbReference type="STRING" id="1036181.SAMN05421756_101868"/>
<dbReference type="AlphaFoldDB" id="A0A1H9B7K1"/>
<keyword evidence="6" id="KW-0460">Magnesium</keyword>
<evidence type="ECO:0000256" key="6">
    <source>
        <dbReference type="PIRSR" id="PIRSR039102-3"/>
    </source>
</evidence>
<keyword evidence="2 4" id="KW-0436">Ligase</keyword>
<dbReference type="GO" id="GO:0008716">
    <property type="term" value="F:D-alanine-D-alanine ligase activity"/>
    <property type="evidence" value="ECO:0007669"/>
    <property type="project" value="UniProtKB-UniRule"/>
</dbReference>
<dbReference type="SUPFAM" id="SSF56059">
    <property type="entry name" value="Glutathione synthetase ATP-binding domain-like"/>
    <property type="match status" value="1"/>
</dbReference>
<dbReference type="EC" id="6.3.2.4" evidence="4"/>
<dbReference type="InterPro" id="IPR016185">
    <property type="entry name" value="PreATP-grasp_dom_sf"/>
</dbReference>
<keyword evidence="10" id="KW-1185">Reference proteome</keyword>
<dbReference type="GO" id="GO:0008360">
    <property type="term" value="P:regulation of cell shape"/>
    <property type="evidence" value="ECO:0007669"/>
    <property type="project" value="UniProtKB-KW"/>
</dbReference>
<dbReference type="PANTHER" id="PTHR23132">
    <property type="entry name" value="D-ALANINE--D-ALANINE LIGASE"/>
    <property type="match status" value="1"/>
</dbReference>
<dbReference type="GO" id="GO:0005737">
    <property type="term" value="C:cytoplasm"/>
    <property type="evidence" value="ECO:0007669"/>
    <property type="project" value="UniProtKB-SubCell"/>
</dbReference>
<comment type="catalytic activity">
    <reaction evidence="4">
        <text>2 D-alanine + ATP = D-alanyl-D-alanine + ADP + phosphate + H(+)</text>
        <dbReference type="Rhea" id="RHEA:11224"/>
        <dbReference type="ChEBI" id="CHEBI:15378"/>
        <dbReference type="ChEBI" id="CHEBI:30616"/>
        <dbReference type="ChEBI" id="CHEBI:43474"/>
        <dbReference type="ChEBI" id="CHEBI:57416"/>
        <dbReference type="ChEBI" id="CHEBI:57822"/>
        <dbReference type="ChEBI" id="CHEBI:456216"/>
        <dbReference type="EC" id="6.3.2.4"/>
    </reaction>
</comment>
<dbReference type="GO" id="GO:0046872">
    <property type="term" value="F:metal ion binding"/>
    <property type="evidence" value="ECO:0007669"/>
    <property type="project" value="UniProtKB-KW"/>
</dbReference>
<comment type="cofactor">
    <cofactor evidence="6">
        <name>Mg(2+)</name>
        <dbReference type="ChEBI" id="CHEBI:18420"/>
    </cofactor>
    <cofactor evidence="6">
        <name>Mn(2+)</name>
        <dbReference type="ChEBI" id="CHEBI:29035"/>
    </cofactor>
    <text evidence="6">Binds 2 magnesium or manganese ions per subunit.</text>
</comment>
<feature type="domain" description="ATP-grasp" evidence="8">
    <location>
        <begin position="121"/>
        <end position="327"/>
    </location>
</feature>
<evidence type="ECO:0000256" key="4">
    <source>
        <dbReference type="HAMAP-Rule" id="MF_00047"/>
    </source>
</evidence>
<comment type="function">
    <text evidence="4">Cell wall formation.</text>
</comment>
<feature type="binding site" evidence="6">
    <location>
        <position position="294"/>
    </location>
    <ligand>
        <name>Mg(2+)</name>
        <dbReference type="ChEBI" id="CHEBI:18420"/>
        <label>1</label>
    </ligand>
</feature>
<keyword evidence="4" id="KW-0963">Cytoplasm</keyword>
<gene>
    <name evidence="4" type="primary">ddl</name>
    <name evidence="9" type="ORF">SAMN05421756_101868</name>
</gene>
<feature type="binding site" evidence="6">
    <location>
        <position position="294"/>
    </location>
    <ligand>
        <name>Mg(2+)</name>
        <dbReference type="ChEBI" id="CHEBI:18420"/>
        <label>2</label>
    </ligand>
</feature>
<keyword evidence="4" id="KW-0133">Cell shape</keyword>
<name>A0A1H9B7K1_9ACTN</name>
<evidence type="ECO:0000256" key="2">
    <source>
        <dbReference type="ARBA" id="ARBA00022598"/>
    </source>
</evidence>
<dbReference type="SUPFAM" id="SSF52440">
    <property type="entry name" value="PreATP-grasp domain"/>
    <property type="match status" value="1"/>
</dbReference>
<dbReference type="InterPro" id="IPR013815">
    <property type="entry name" value="ATP_grasp_subdomain_1"/>
</dbReference>
<reference evidence="10" key="1">
    <citation type="submission" date="2016-10" db="EMBL/GenBank/DDBJ databases">
        <authorList>
            <person name="Varghese N."/>
            <person name="Submissions S."/>
        </authorList>
    </citation>
    <scope>NUCLEOTIDE SEQUENCE [LARGE SCALE GENOMIC DNA]</scope>
    <source>
        <strain evidence="10">CGMCC 4.6856</strain>
    </source>
</reference>
<dbReference type="Gene3D" id="3.30.1490.20">
    <property type="entry name" value="ATP-grasp fold, A domain"/>
    <property type="match status" value="1"/>
</dbReference>
<evidence type="ECO:0000259" key="8">
    <source>
        <dbReference type="PROSITE" id="PS50975"/>
    </source>
</evidence>
<feature type="active site" evidence="5">
    <location>
        <position position="171"/>
    </location>
</feature>
<keyword evidence="6" id="KW-0464">Manganese</keyword>
<protein>
    <recommendedName>
        <fullName evidence="4">D-alanine--D-alanine ligase</fullName>
        <ecNumber evidence="4">6.3.2.4</ecNumber>
    </recommendedName>
    <alternativeName>
        <fullName evidence="4">D-Ala-D-Ala ligase</fullName>
    </alternativeName>
    <alternativeName>
        <fullName evidence="4">D-alanylalanine synthetase</fullName>
    </alternativeName>
</protein>
<dbReference type="PIRSF" id="PIRSF039102">
    <property type="entry name" value="Ddl/VanB"/>
    <property type="match status" value="1"/>
</dbReference>
<dbReference type="PROSITE" id="PS50975">
    <property type="entry name" value="ATP_GRASP"/>
    <property type="match status" value="1"/>
</dbReference>